<evidence type="ECO:0000313" key="1">
    <source>
        <dbReference type="EMBL" id="UFZ06711.1"/>
    </source>
</evidence>
<name>A0ABY3RHA6_9BRAD</name>
<gene>
    <name evidence="1" type="ORF">LQG66_10590</name>
</gene>
<organism evidence="1 2">
    <name type="scientific">Bradyrhizobium ontarionense</name>
    <dbReference type="NCBI Taxonomy" id="2898149"/>
    <lineage>
        <taxon>Bacteria</taxon>
        <taxon>Pseudomonadati</taxon>
        <taxon>Pseudomonadota</taxon>
        <taxon>Alphaproteobacteria</taxon>
        <taxon>Hyphomicrobiales</taxon>
        <taxon>Nitrobacteraceae</taxon>
        <taxon>Bradyrhizobium</taxon>
    </lineage>
</organism>
<sequence length="79" mass="8480">MIKGVVVRGSETPNVTWSSNVAGMVGLMVTAFAASNLECVRPGAVVRYRQSRQRVDSIVLRQMAELVAARSSVCAIATR</sequence>
<dbReference type="RefSeq" id="WP_231326168.1">
    <property type="nucleotide sequence ID" value="NZ_CP088156.1"/>
</dbReference>
<dbReference type="Proteomes" id="UP001431010">
    <property type="component" value="Chromosome"/>
</dbReference>
<protein>
    <submittedName>
        <fullName evidence="1">Uncharacterized protein</fullName>
    </submittedName>
</protein>
<proteinExistence type="predicted"/>
<evidence type="ECO:0000313" key="2">
    <source>
        <dbReference type="Proteomes" id="UP001431010"/>
    </source>
</evidence>
<reference evidence="1" key="1">
    <citation type="journal article" date="2024" name="Antonie Van Leeuwenhoek">
        <title>Bradyrhizobium ontarionense sp. nov., a novel bacterial symbiont isolated from Aeschynomene indica (Indian jointvetch), harbours photosynthesis, nitrogen fixation and nitrous oxide (N2O) reductase genes.</title>
        <authorList>
            <person name="Bromfield E.S.P."/>
            <person name="Cloutier S."/>
        </authorList>
    </citation>
    <scope>NUCLEOTIDE SEQUENCE</scope>
    <source>
        <strain evidence="1">A19</strain>
    </source>
</reference>
<keyword evidence="2" id="KW-1185">Reference proteome</keyword>
<dbReference type="EMBL" id="CP088156">
    <property type="protein sequence ID" value="UFZ06711.1"/>
    <property type="molecule type" value="Genomic_DNA"/>
</dbReference>
<accession>A0ABY3RHA6</accession>